<accession>A0A8H7Y8B7</accession>
<feature type="compositionally biased region" description="Polar residues" evidence="1">
    <location>
        <begin position="1"/>
        <end position="21"/>
    </location>
</feature>
<protein>
    <submittedName>
        <fullName evidence="2">Uncharacterized protein</fullName>
    </submittedName>
</protein>
<feature type="compositionally biased region" description="Basic and acidic residues" evidence="1">
    <location>
        <begin position="327"/>
        <end position="362"/>
    </location>
</feature>
<dbReference type="GO" id="GO:0010972">
    <property type="term" value="P:negative regulation of G2/M transition of mitotic cell cycle"/>
    <property type="evidence" value="ECO:0007669"/>
    <property type="project" value="TreeGrafter"/>
</dbReference>
<feature type="region of interest" description="Disordered" evidence="1">
    <location>
        <begin position="179"/>
        <end position="253"/>
    </location>
</feature>
<dbReference type="EMBL" id="JAFIQS010000001">
    <property type="protein sequence ID" value="KAG5174608.1"/>
    <property type="molecule type" value="Genomic_DNA"/>
</dbReference>
<dbReference type="AlphaFoldDB" id="A0A8H7Y8B7"/>
<sequence length="599" mass="65568">MPPSSSSRPKLASNSSDSGPISLNHAESPLTNLVRRTSSRRARQTASALDQQHKQDLHTPPIQETREDPYINESTANYNYNHSPRSSSPSHDEVYAYAYQPEPSSSGSQYAYVQSDSNNVVDNYYYEPHDSPPRRQMANLSLKVDTSGDNLLASNGLPSPLLHSHFARDSYATASISDQHSYWDPDTSGTRSSTQSSNYKQSSRRATREGEGDFDDERSDYGRYDYFVDDSSSMYSSSPSQGPALRDSWNSTATGATVRRPDYYIPNADIRGENQLTGSSGPTPTVVVTEEGIDGAERVVERSSSVLRPGPGRAPIVQPVTANFSRPVRESSHPGHAQGERVKVQVPQEMRDQKLKVLERNARRAPTPTGTHPPSTIQSSANSRQSLESVRSAATITEKNNAVPTNPQPMRAVEQPLPSPSSLYSSNYSFYQYESPVPSPVGAGFGQSTNSGNRPQSSLKAADAEKVTGPRTPQDYLQLGIQHHEANRLGESARCFERSANEGGGCGVGMLMYGLTLRHGWGCAKNERLGFKWLMKAAESAIGDLENVRTGGRTIEVGAVQTELVLAIYEVGQCFFHGWGVGKDQKMAVVRLPPLKWCM</sequence>
<feature type="compositionally biased region" description="Low complexity" evidence="1">
    <location>
        <begin position="229"/>
        <end position="240"/>
    </location>
</feature>
<organism evidence="2">
    <name type="scientific">Psilocybe cubensis</name>
    <name type="common">Psychedelic mushroom</name>
    <name type="synonym">Stropharia cubensis</name>
    <dbReference type="NCBI Taxonomy" id="181762"/>
    <lineage>
        <taxon>Eukaryota</taxon>
        <taxon>Fungi</taxon>
        <taxon>Dikarya</taxon>
        <taxon>Basidiomycota</taxon>
        <taxon>Agaricomycotina</taxon>
        <taxon>Agaricomycetes</taxon>
        <taxon>Agaricomycetidae</taxon>
        <taxon>Agaricales</taxon>
        <taxon>Agaricineae</taxon>
        <taxon>Strophariaceae</taxon>
        <taxon>Psilocybe</taxon>
    </lineage>
</organism>
<dbReference type="InterPro" id="IPR011990">
    <property type="entry name" value="TPR-like_helical_dom_sf"/>
</dbReference>
<feature type="compositionally biased region" description="Polar residues" evidence="1">
    <location>
        <begin position="72"/>
        <end position="89"/>
    </location>
</feature>
<feature type="compositionally biased region" description="Polar residues" evidence="1">
    <location>
        <begin position="446"/>
        <end position="459"/>
    </location>
</feature>
<evidence type="ECO:0000313" key="2">
    <source>
        <dbReference type="EMBL" id="KAG5174608.1"/>
    </source>
</evidence>
<dbReference type="InterPro" id="IPR052945">
    <property type="entry name" value="Mitotic_Regulator"/>
</dbReference>
<evidence type="ECO:0000256" key="1">
    <source>
        <dbReference type="SAM" id="MobiDB-lite"/>
    </source>
</evidence>
<feature type="compositionally biased region" description="Low complexity" evidence="1">
    <location>
        <begin position="192"/>
        <end position="201"/>
    </location>
</feature>
<dbReference type="OrthoDB" id="2148946at2759"/>
<dbReference type="Gene3D" id="1.25.40.10">
    <property type="entry name" value="Tetratricopeptide repeat domain"/>
    <property type="match status" value="1"/>
</dbReference>
<reference evidence="2" key="1">
    <citation type="submission" date="2021-02" db="EMBL/GenBank/DDBJ databases">
        <title>Psilocybe cubensis genome.</title>
        <authorList>
            <person name="Mckernan K.J."/>
            <person name="Crawford S."/>
            <person name="Trippe A."/>
            <person name="Kane L.T."/>
            <person name="Mclaughlin S."/>
        </authorList>
    </citation>
    <scope>NUCLEOTIDE SEQUENCE [LARGE SCALE GENOMIC DNA]</scope>
    <source>
        <strain evidence="2">MGC-MH-2018</strain>
    </source>
</reference>
<gene>
    <name evidence="2" type="ORF">JR316_001270</name>
</gene>
<feature type="compositionally biased region" description="Polar residues" evidence="1">
    <location>
        <begin position="368"/>
        <end position="405"/>
    </location>
</feature>
<dbReference type="PANTHER" id="PTHR43628:SF1">
    <property type="entry name" value="CHITIN SYNTHASE REGULATORY FACTOR 2-RELATED"/>
    <property type="match status" value="1"/>
</dbReference>
<comment type="caution">
    <text evidence="2">The sequence shown here is derived from an EMBL/GenBank/DDBJ whole genome shotgun (WGS) entry which is preliminary data.</text>
</comment>
<dbReference type="GO" id="GO:0032153">
    <property type="term" value="C:cell division site"/>
    <property type="evidence" value="ECO:0007669"/>
    <property type="project" value="TreeGrafter"/>
</dbReference>
<feature type="region of interest" description="Disordered" evidence="1">
    <location>
        <begin position="1"/>
        <end position="114"/>
    </location>
</feature>
<feature type="region of interest" description="Disordered" evidence="1">
    <location>
        <begin position="326"/>
        <end position="419"/>
    </location>
</feature>
<name>A0A8H7Y8B7_PSICU</name>
<dbReference type="SUPFAM" id="SSF81901">
    <property type="entry name" value="HCP-like"/>
    <property type="match status" value="1"/>
</dbReference>
<feature type="region of interest" description="Disordered" evidence="1">
    <location>
        <begin position="441"/>
        <end position="472"/>
    </location>
</feature>
<dbReference type="PANTHER" id="PTHR43628">
    <property type="entry name" value="ACTIVATOR OF C KINASE PROTEIN 1-RELATED"/>
    <property type="match status" value="1"/>
</dbReference>
<proteinExistence type="predicted"/>
<feature type="compositionally biased region" description="Polar residues" evidence="1">
    <location>
        <begin position="102"/>
        <end position="114"/>
    </location>
</feature>